<gene>
    <name evidence="3" type="ORF">GCM10025862_37120</name>
    <name evidence="4" type="ORF">GCM10025862_41100</name>
</gene>
<accession>A0ABQ6HUH1</accession>
<dbReference type="InterPro" id="IPR000551">
    <property type="entry name" value="MerR-type_HTH_dom"/>
</dbReference>
<dbReference type="InterPro" id="IPR009061">
    <property type="entry name" value="DNA-bd_dom_put_sf"/>
</dbReference>
<dbReference type="PRINTS" id="PR00040">
    <property type="entry name" value="HTHMERR"/>
</dbReference>
<protein>
    <recommendedName>
        <fullName evidence="2">HTH merR-type domain-containing protein</fullName>
    </recommendedName>
</protein>
<evidence type="ECO:0000313" key="4">
    <source>
        <dbReference type="EMBL" id="GMA22087.1"/>
    </source>
</evidence>
<keyword evidence="1" id="KW-0238">DNA-binding</keyword>
<evidence type="ECO:0000313" key="5">
    <source>
        <dbReference type="Proteomes" id="UP001157109"/>
    </source>
</evidence>
<dbReference type="Proteomes" id="UP001157109">
    <property type="component" value="Unassembled WGS sequence"/>
</dbReference>
<feature type="domain" description="HTH merR-type" evidence="2">
    <location>
        <begin position="4"/>
        <end position="73"/>
    </location>
</feature>
<reference evidence="3" key="3">
    <citation type="submission" date="2023-02" db="EMBL/GenBank/DDBJ databases">
        <authorList>
            <person name="Sun Q."/>
            <person name="Mori K."/>
        </authorList>
    </citation>
    <scope>NUCLEOTIDE SEQUENCE</scope>
    <source>
        <strain evidence="3">NBRC 105830</strain>
    </source>
</reference>
<reference evidence="3" key="1">
    <citation type="journal article" date="2014" name="Int. J. Syst. Evol. Microbiol.">
        <title>Complete genome of a new Firmicutes species belonging to the dominant human colonic microbiota ('Ruminococcus bicirculans') reveals two chromosomes and a selective capacity to utilize plant glucans.</title>
        <authorList>
            <consortium name="NISC Comparative Sequencing Program"/>
            <person name="Wegmann U."/>
            <person name="Louis P."/>
            <person name="Goesmann A."/>
            <person name="Henrissat B."/>
            <person name="Duncan S.H."/>
            <person name="Flint H.J."/>
        </authorList>
    </citation>
    <scope>NUCLEOTIDE SEQUENCE</scope>
    <source>
        <strain evidence="3">NBRC 105830</strain>
    </source>
</reference>
<comment type="caution">
    <text evidence="3">The sequence shown here is derived from an EMBL/GenBank/DDBJ whole genome shotgun (WGS) entry which is preliminary data.</text>
</comment>
<evidence type="ECO:0000259" key="2">
    <source>
        <dbReference type="PROSITE" id="PS50937"/>
    </source>
</evidence>
<keyword evidence="5" id="KW-1185">Reference proteome</keyword>
<organism evidence="3 5">
    <name type="scientific">Arsenicicoccus piscis</name>
    <dbReference type="NCBI Taxonomy" id="673954"/>
    <lineage>
        <taxon>Bacteria</taxon>
        <taxon>Bacillati</taxon>
        <taxon>Actinomycetota</taxon>
        <taxon>Actinomycetes</taxon>
        <taxon>Micrococcales</taxon>
        <taxon>Intrasporangiaceae</taxon>
        <taxon>Arsenicicoccus</taxon>
    </lineage>
</organism>
<dbReference type="PROSITE" id="PS50937">
    <property type="entry name" value="HTH_MERR_2"/>
    <property type="match status" value="1"/>
</dbReference>
<dbReference type="InterPro" id="IPR047057">
    <property type="entry name" value="MerR_fam"/>
</dbReference>
<evidence type="ECO:0000313" key="3">
    <source>
        <dbReference type="EMBL" id="GMA21691.1"/>
    </source>
</evidence>
<dbReference type="CDD" id="cd00592">
    <property type="entry name" value="HTH_MerR-like"/>
    <property type="match status" value="1"/>
</dbReference>
<proteinExistence type="predicted"/>
<name>A0ABQ6HUH1_9MICO</name>
<sequence>MGSMLTISQLAAYAGVTVRAVRHYHRVGLLAEPERDHSGYRVYGAGDVVRLIRIRTLAEAGVPLARVRELLDADPETFATALDEIDRRLRVQIRALQQHRRQIRLLESSETLVDAFAEDAHPVVGRLRDRLAERGWSGWTRVKKRSPRTLVREADQPTVVSCPTRCPRRACVRRP</sequence>
<dbReference type="Pfam" id="PF13411">
    <property type="entry name" value="MerR_1"/>
    <property type="match status" value="1"/>
</dbReference>
<dbReference type="Gene3D" id="1.10.1660.10">
    <property type="match status" value="1"/>
</dbReference>
<dbReference type="PANTHER" id="PTHR30204">
    <property type="entry name" value="REDOX-CYCLING DRUG-SENSING TRANSCRIPTIONAL ACTIVATOR SOXR"/>
    <property type="match status" value="1"/>
</dbReference>
<reference evidence="5" key="2">
    <citation type="journal article" date="2019" name="Int. J. Syst. Evol. Microbiol.">
        <title>The Global Catalogue of Microorganisms (GCM) 10K type strain sequencing project: providing services to taxonomists for standard genome sequencing and annotation.</title>
        <authorList>
            <consortium name="The Broad Institute Genomics Platform"/>
            <consortium name="The Broad Institute Genome Sequencing Center for Infectious Disease"/>
            <person name="Wu L."/>
            <person name="Ma J."/>
        </authorList>
    </citation>
    <scope>NUCLEOTIDE SEQUENCE [LARGE SCALE GENOMIC DNA]</scope>
    <source>
        <strain evidence="5">NBRC 105830</strain>
    </source>
</reference>
<dbReference type="PANTHER" id="PTHR30204:SF93">
    <property type="entry name" value="HTH MERR-TYPE DOMAIN-CONTAINING PROTEIN"/>
    <property type="match status" value="1"/>
</dbReference>
<dbReference type="SUPFAM" id="SSF46955">
    <property type="entry name" value="Putative DNA-binding domain"/>
    <property type="match status" value="1"/>
</dbReference>
<dbReference type="EMBL" id="BSUJ01000001">
    <property type="protein sequence ID" value="GMA21691.1"/>
    <property type="molecule type" value="Genomic_DNA"/>
</dbReference>
<evidence type="ECO:0000256" key="1">
    <source>
        <dbReference type="ARBA" id="ARBA00023125"/>
    </source>
</evidence>
<dbReference type="SMART" id="SM00422">
    <property type="entry name" value="HTH_MERR"/>
    <property type="match status" value="1"/>
</dbReference>
<dbReference type="EMBL" id="BSUJ01000004">
    <property type="protein sequence ID" value="GMA22087.1"/>
    <property type="molecule type" value="Genomic_DNA"/>
</dbReference>